<reference evidence="1 2" key="1">
    <citation type="journal article" date="2015" name="Stand. Genomic Sci.">
        <title>Genomic Encyclopedia of Bacterial and Archaeal Type Strains, Phase III: the genomes of soil and plant-associated and newly described type strains.</title>
        <authorList>
            <person name="Whitman W.B."/>
            <person name="Woyke T."/>
            <person name="Klenk H.P."/>
            <person name="Zhou Y."/>
            <person name="Lilburn T.G."/>
            <person name="Beck B.J."/>
            <person name="De Vos P."/>
            <person name="Vandamme P."/>
            <person name="Eisen J.A."/>
            <person name="Garrity G."/>
            <person name="Hugenholtz P."/>
            <person name="Kyrpides N.C."/>
        </authorList>
    </citation>
    <scope>NUCLEOTIDE SEQUENCE [LARGE SCALE GENOMIC DNA]</scope>
    <source>
        <strain evidence="1 2">CGMCC 1.2546</strain>
    </source>
</reference>
<comment type="caution">
    <text evidence="1">The sequence shown here is derived from an EMBL/GenBank/DDBJ whole genome shotgun (WGS) entry which is preliminary data.</text>
</comment>
<evidence type="ECO:0000313" key="2">
    <source>
        <dbReference type="Proteomes" id="UP000317122"/>
    </source>
</evidence>
<name>A0A562NC76_9HYPH</name>
<proteinExistence type="predicted"/>
<gene>
    <name evidence="1" type="ORF">IQ26_04893</name>
</gene>
<evidence type="ECO:0000313" key="1">
    <source>
        <dbReference type="EMBL" id="TWI29779.1"/>
    </source>
</evidence>
<organism evidence="1 2">
    <name type="scientific">Mesorhizobium tianshanense</name>
    <dbReference type="NCBI Taxonomy" id="39844"/>
    <lineage>
        <taxon>Bacteria</taxon>
        <taxon>Pseudomonadati</taxon>
        <taxon>Pseudomonadota</taxon>
        <taxon>Alphaproteobacteria</taxon>
        <taxon>Hyphomicrobiales</taxon>
        <taxon>Phyllobacteriaceae</taxon>
        <taxon>Mesorhizobium</taxon>
    </lineage>
</organism>
<protein>
    <submittedName>
        <fullName evidence="1">Uncharacterized protein</fullName>
    </submittedName>
</protein>
<dbReference type="SUPFAM" id="SSF53955">
    <property type="entry name" value="Lysozyme-like"/>
    <property type="match status" value="1"/>
</dbReference>
<keyword evidence="2" id="KW-1185">Reference proteome</keyword>
<accession>A0A562NC76</accession>
<dbReference type="EMBL" id="VLKT01000034">
    <property type="protein sequence ID" value="TWI29779.1"/>
    <property type="molecule type" value="Genomic_DNA"/>
</dbReference>
<dbReference type="AlphaFoldDB" id="A0A562NC76"/>
<dbReference type="InterPro" id="IPR023346">
    <property type="entry name" value="Lysozyme-like_dom_sf"/>
</dbReference>
<sequence>MQIMPPTWQELRIMSASATTVDRMTICFARTAYLRAKLDRFGRGGVFAAYKSGPYDINQEHVAPVCPPPRDGRLR</sequence>
<dbReference type="Proteomes" id="UP000317122">
    <property type="component" value="Unassembled WGS sequence"/>
</dbReference>